<dbReference type="GO" id="GO:0005789">
    <property type="term" value="C:endoplasmic reticulum membrane"/>
    <property type="evidence" value="ECO:0007669"/>
    <property type="project" value="UniProtKB-SubCell"/>
</dbReference>
<proteinExistence type="inferred from homology"/>
<evidence type="ECO:0000256" key="9">
    <source>
        <dbReference type="SAM" id="Phobius"/>
    </source>
</evidence>
<feature type="transmembrane region" description="Helical" evidence="9">
    <location>
        <begin position="232"/>
        <end position="253"/>
    </location>
</feature>
<feature type="transmembrane region" description="Helical" evidence="9">
    <location>
        <begin position="51"/>
        <end position="72"/>
    </location>
</feature>
<dbReference type="InterPro" id="IPR014371">
    <property type="entry name" value="Oat_ACAT_DAG_ARE"/>
</dbReference>
<keyword evidence="4 9" id="KW-0812">Transmembrane</keyword>
<evidence type="ECO:0000256" key="2">
    <source>
        <dbReference type="ARBA" id="ARBA00009010"/>
    </source>
</evidence>
<evidence type="ECO:0000256" key="5">
    <source>
        <dbReference type="ARBA" id="ARBA00022824"/>
    </source>
</evidence>
<keyword evidence="7 9" id="KW-0472">Membrane</keyword>
<evidence type="ECO:0008006" key="12">
    <source>
        <dbReference type="Google" id="ProtNLM"/>
    </source>
</evidence>
<dbReference type="Pfam" id="PF03062">
    <property type="entry name" value="MBOAT"/>
    <property type="match status" value="1"/>
</dbReference>
<evidence type="ECO:0000256" key="6">
    <source>
        <dbReference type="ARBA" id="ARBA00022989"/>
    </source>
</evidence>
<evidence type="ECO:0000256" key="7">
    <source>
        <dbReference type="ARBA" id="ARBA00023136"/>
    </source>
</evidence>
<sequence>MKIHSFIRSNIHKPHSDNPLKLPPFSNFLYFLFVPTLIYQETYPRTAKINWNFVLLRLLECIAVIFYLSFVIDRFLNPTVQDFGSRKYTLNELILCIFENTTTGIFFLLPTFFLVLHSWQNLFGELTRFGDRLFYSDWWTCTDFSGYFRKWNIIVQSWLYLYVYKDFNDNVFKGNTTLSKLAVFLISAVVHEWVLTYMFGFFFPLLFAEFLVFGTIFNYVGAPKTAVFNVLFWYALALGMGSLVTMYGIEYYARANAPVERPNFREWVVPRFLTCDCIDVS</sequence>
<feature type="transmembrane region" description="Helical" evidence="9">
    <location>
        <begin position="201"/>
        <end position="220"/>
    </location>
</feature>
<feature type="transmembrane region" description="Helical" evidence="9">
    <location>
        <begin position="93"/>
        <end position="116"/>
    </location>
</feature>
<keyword evidence="5" id="KW-0256">Endoplasmic reticulum</keyword>
<evidence type="ECO:0000256" key="1">
    <source>
        <dbReference type="ARBA" id="ARBA00004477"/>
    </source>
</evidence>
<keyword evidence="8" id="KW-0012">Acyltransferase</keyword>
<name>A0AA38HUF3_9CUCU</name>
<comment type="subcellular location">
    <subcellularLocation>
        <location evidence="1">Endoplasmic reticulum membrane</location>
        <topology evidence="1">Multi-pass membrane protein</topology>
    </subcellularLocation>
</comment>
<evidence type="ECO:0000256" key="8">
    <source>
        <dbReference type="ARBA" id="ARBA00023315"/>
    </source>
</evidence>
<dbReference type="AlphaFoldDB" id="A0AA38HUF3"/>
<feature type="transmembrane region" description="Helical" evidence="9">
    <location>
        <begin position="20"/>
        <end position="39"/>
    </location>
</feature>
<reference evidence="10" key="1">
    <citation type="journal article" date="2023" name="G3 (Bethesda)">
        <title>Whole genome assemblies of Zophobas morio and Tenebrio molitor.</title>
        <authorList>
            <person name="Kaur S."/>
            <person name="Stinson S.A."/>
            <person name="diCenzo G.C."/>
        </authorList>
    </citation>
    <scope>NUCLEOTIDE SEQUENCE</scope>
    <source>
        <strain evidence="10">QUZm001</strain>
    </source>
</reference>
<gene>
    <name evidence="10" type="ORF">Zmor_025616</name>
</gene>
<evidence type="ECO:0000256" key="3">
    <source>
        <dbReference type="ARBA" id="ARBA00022679"/>
    </source>
</evidence>
<organism evidence="10 11">
    <name type="scientific">Zophobas morio</name>
    <dbReference type="NCBI Taxonomy" id="2755281"/>
    <lineage>
        <taxon>Eukaryota</taxon>
        <taxon>Metazoa</taxon>
        <taxon>Ecdysozoa</taxon>
        <taxon>Arthropoda</taxon>
        <taxon>Hexapoda</taxon>
        <taxon>Insecta</taxon>
        <taxon>Pterygota</taxon>
        <taxon>Neoptera</taxon>
        <taxon>Endopterygota</taxon>
        <taxon>Coleoptera</taxon>
        <taxon>Polyphaga</taxon>
        <taxon>Cucujiformia</taxon>
        <taxon>Tenebrionidae</taxon>
        <taxon>Zophobas</taxon>
    </lineage>
</organism>
<dbReference type="GO" id="GO:0008374">
    <property type="term" value="F:O-acyltransferase activity"/>
    <property type="evidence" value="ECO:0007669"/>
    <property type="project" value="InterPro"/>
</dbReference>
<accession>A0AA38HUF3</accession>
<keyword evidence="11" id="KW-1185">Reference proteome</keyword>
<evidence type="ECO:0000313" key="11">
    <source>
        <dbReference type="Proteomes" id="UP001168821"/>
    </source>
</evidence>
<comment type="similarity">
    <text evidence="2">Belongs to the membrane-bound acyltransferase family. Sterol o-acyltransferase subfamily.</text>
</comment>
<comment type="caution">
    <text evidence="10">The sequence shown here is derived from an EMBL/GenBank/DDBJ whole genome shotgun (WGS) entry which is preliminary data.</text>
</comment>
<keyword evidence="3" id="KW-0808">Transferase</keyword>
<keyword evidence="6 9" id="KW-1133">Transmembrane helix</keyword>
<dbReference type="PANTHER" id="PTHR10408">
    <property type="entry name" value="STEROL O-ACYLTRANSFERASE"/>
    <property type="match status" value="1"/>
</dbReference>
<dbReference type="PANTHER" id="PTHR10408:SF8">
    <property type="entry name" value="O-ACYLTRANSFERASE"/>
    <property type="match status" value="1"/>
</dbReference>
<evidence type="ECO:0000313" key="10">
    <source>
        <dbReference type="EMBL" id="KAJ3642867.1"/>
    </source>
</evidence>
<protein>
    <recommendedName>
        <fullName evidence="12">Sterol O-acyltransferase 1</fullName>
    </recommendedName>
</protein>
<dbReference type="EMBL" id="JALNTZ010000008">
    <property type="protein sequence ID" value="KAJ3642867.1"/>
    <property type="molecule type" value="Genomic_DNA"/>
</dbReference>
<dbReference type="GO" id="GO:0008203">
    <property type="term" value="P:cholesterol metabolic process"/>
    <property type="evidence" value="ECO:0007669"/>
    <property type="project" value="TreeGrafter"/>
</dbReference>
<evidence type="ECO:0000256" key="4">
    <source>
        <dbReference type="ARBA" id="ARBA00022692"/>
    </source>
</evidence>
<dbReference type="Proteomes" id="UP001168821">
    <property type="component" value="Unassembled WGS sequence"/>
</dbReference>
<dbReference type="InterPro" id="IPR004299">
    <property type="entry name" value="MBOAT_fam"/>
</dbReference>